<keyword evidence="4" id="KW-1185">Reference proteome</keyword>
<dbReference type="InterPro" id="IPR000160">
    <property type="entry name" value="GGDEF_dom"/>
</dbReference>
<dbReference type="NCBIfam" id="TIGR00254">
    <property type="entry name" value="GGDEF"/>
    <property type="match status" value="1"/>
</dbReference>
<feature type="domain" description="GGDEF" evidence="2">
    <location>
        <begin position="71"/>
        <end position="209"/>
    </location>
</feature>
<protein>
    <submittedName>
        <fullName evidence="3">Diguanylate cyclase (GGDEF)-like protein</fullName>
    </submittedName>
</protein>
<accession>A0ABR6BIZ6</accession>
<reference evidence="3 4" key="1">
    <citation type="submission" date="2020-08" db="EMBL/GenBank/DDBJ databases">
        <title>Genomic Encyclopedia of Archaeal and Bacterial Type Strains, Phase II (KMG-II): from individual species to whole genera.</title>
        <authorList>
            <person name="Goeker M."/>
        </authorList>
    </citation>
    <scope>NUCLEOTIDE SEQUENCE [LARGE SCALE GENOMIC DNA]</scope>
    <source>
        <strain evidence="3 4">DSM 43850</strain>
    </source>
</reference>
<evidence type="ECO:0000313" key="4">
    <source>
        <dbReference type="Proteomes" id="UP000517916"/>
    </source>
</evidence>
<dbReference type="EMBL" id="JACJID010000003">
    <property type="protein sequence ID" value="MBA8926866.1"/>
    <property type="molecule type" value="Genomic_DNA"/>
</dbReference>
<evidence type="ECO:0000256" key="1">
    <source>
        <dbReference type="SAM" id="MobiDB-lite"/>
    </source>
</evidence>
<comment type="caution">
    <text evidence="3">The sequence shown here is derived from an EMBL/GenBank/DDBJ whole genome shotgun (WGS) entry which is preliminary data.</text>
</comment>
<dbReference type="Pfam" id="PF00990">
    <property type="entry name" value="GGDEF"/>
    <property type="match status" value="1"/>
</dbReference>
<dbReference type="CDD" id="cd01949">
    <property type="entry name" value="GGDEF"/>
    <property type="match status" value="1"/>
</dbReference>
<dbReference type="Proteomes" id="UP000517916">
    <property type="component" value="Unassembled WGS sequence"/>
</dbReference>
<sequence>MAAVAQPQTQTLRGDGRLRELGDPAGGEVRCTSCGQPLGRQWTDRVTGLLDRWGWDDQAPAIFTAACRRGLAISVLMVDLDRFKDLNDTVGHLAGDRALRAAALALRLATSAIAPAPVCCRFGGDEFVVLLPNTEAISAVEMANRIRAAVQHNTRALDGDPSMRLTASIGVATCPPGRTVVLDELIGAADDALRAAKSHGRDRVELSSADPARRAQSNLGLPQQLGPQREAQ</sequence>
<dbReference type="InterPro" id="IPR050469">
    <property type="entry name" value="Diguanylate_Cyclase"/>
</dbReference>
<dbReference type="PROSITE" id="PS50887">
    <property type="entry name" value="GGDEF"/>
    <property type="match status" value="1"/>
</dbReference>
<dbReference type="Gene3D" id="3.30.70.270">
    <property type="match status" value="1"/>
</dbReference>
<evidence type="ECO:0000259" key="2">
    <source>
        <dbReference type="PROSITE" id="PS50887"/>
    </source>
</evidence>
<dbReference type="InterPro" id="IPR043128">
    <property type="entry name" value="Rev_trsase/Diguanyl_cyclase"/>
</dbReference>
<dbReference type="SMART" id="SM00267">
    <property type="entry name" value="GGDEF"/>
    <property type="match status" value="1"/>
</dbReference>
<name>A0ABR6BIZ6_9PSEU</name>
<dbReference type="InterPro" id="IPR029787">
    <property type="entry name" value="Nucleotide_cyclase"/>
</dbReference>
<evidence type="ECO:0000313" key="3">
    <source>
        <dbReference type="EMBL" id="MBA8926866.1"/>
    </source>
</evidence>
<dbReference type="RefSeq" id="WP_182838068.1">
    <property type="nucleotide sequence ID" value="NZ_BAAABQ010000020.1"/>
</dbReference>
<dbReference type="SUPFAM" id="SSF55073">
    <property type="entry name" value="Nucleotide cyclase"/>
    <property type="match status" value="1"/>
</dbReference>
<dbReference type="PANTHER" id="PTHR45138:SF9">
    <property type="entry name" value="DIGUANYLATE CYCLASE DGCM-RELATED"/>
    <property type="match status" value="1"/>
</dbReference>
<feature type="region of interest" description="Disordered" evidence="1">
    <location>
        <begin position="199"/>
        <end position="232"/>
    </location>
</feature>
<dbReference type="PANTHER" id="PTHR45138">
    <property type="entry name" value="REGULATORY COMPONENTS OF SENSORY TRANSDUCTION SYSTEM"/>
    <property type="match status" value="1"/>
</dbReference>
<proteinExistence type="predicted"/>
<gene>
    <name evidence="3" type="ORF">BC739_004072</name>
</gene>
<organism evidence="3 4">
    <name type="scientific">Kutzneria viridogrisea</name>
    <dbReference type="NCBI Taxonomy" id="47990"/>
    <lineage>
        <taxon>Bacteria</taxon>
        <taxon>Bacillati</taxon>
        <taxon>Actinomycetota</taxon>
        <taxon>Actinomycetes</taxon>
        <taxon>Pseudonocardiales</taxon>
        <taxon>Pseudonocardiaceae</taxon>
        <taxon>Kutzneria</taxon>
    </lineage>
</organism>